<reference evidence="2" key="1">
    <citation type="submission" date="2020-04" db="EMBL/GenBank/DDBJ databases">
        <authorList>
            <person name="Chiriac C."/>
            <person name="Salcher M."/>
            <person name="Ghai R."/>
            <person name="Kavagutti S V."/>
        </authorList>
    </citation>
    <scope>NUCLEOTIDE SEQUENCE</scope>
</reference>
<sequence>MITLDGYDIAGIVFAMLIVGLLWAMRWASRSQPKPEEDDITIRWVWQDVQMLRPELSDDECHVMLMRIGDSLHARSIEVGWEIMEYLIRWESE</sequence>
<keyword evidence="1" id="KW-0472">Membrane</keyword>
<keyword evidence="1" id="KW-1133">Transmembrane helix</keyword>
<proteinExistence type="predicted"/>
<dbReference type="EMBL" id="LR796647">
    <property type="protein sequence ID" value="CAB4156893.1"/>
    <property type="molecule type" value="Genomic_DNA"/>
</dbReference>
<name>A0A6J5M439_9CAUD</name>
<evidence type="ECO:0000313" key="3">
    <source>
        <dbReference type="EMBL" id="CAB4156893.1"/>
    </source>
</evidence>
<organism evidence="2">
    <name type="scientific">uncultured Caudovirales phage</name>
    <dbReference type="NCBI Taxonomy" id="2100421"/>
    <lineage>
        <taxon>Viruses</taxon>
        <taxon>Duplodnaviria</taxon>
        <taxon>Heunggongvirae</taxon>
        <taxon>Uroviricota</taxon>
        <taxon>Caudoviricetes</taxon>
        <taxon>Peduoviridae</taxon>
        <taxon>Maltschvirus</taxon>
        <taxon>Maltschvirus maltsch</taxon>
    </lineage>
</organism>
<gene>
    <name evidence="2" type="ORF">UFOVP355_24</name>
    <name evidence="3" type="ORF">UFOVP677_24</name>
</gene>
<accession>A0A6J5M439</accession>
<evidence type="ECO:0000256" key="1">
    <source>
        <dbReference type="SAM" id="Phobius"/>
    </source>
</evidence>
<dbReference type="EMBL" id="LR796366">
    <property type="protein sequence ID" value="CAB4139866.1"/>
    <property type="molecule type" value="Genomic_DNA"/>
</dbReference>
<keyword evidence="1" id="KW-0812">Transmembrane</keyword>
<protein>
    <submittedName>
        <fullName evidence="2">Uncharacterized protein</fullName>
    </submittedName>
</protein>
<feature type="transmembrane region" description="Helical" evidence="1">
    <location>
        <begin position="6"/>
        <end position="25"/>
    </location>
</feature>
<evidence type="ECO:0000313" key="2">
    <source>
        <dbReference type="EMBL" id="CAB4139866.1"/>
    </source>
</evidence>